<organism evidence="1 2">
    <name type="scientific">Devosia elaeis</name>
    <dbReference type="NCBI Taxonomy" id="1770058"/>
    <lineage>
        <taxon>Bacteria</taxon>
        <taxon>Pseudomonadati</taxon>
        <taxon>Pseudomonadota</taxon>
        <taxon>Alphaproteobacteria</taxon>
        <taxon>Hyphomicrobiales</taxon>
        <taxon>Devosiaceae</taxon>
        <taxon>Devosia</taxon>
    </lineage>
</organism>
<evidence type="ECO:0008006" key="3">
    <source>
        <dbReference type="Google" id="ProtNLM"/>
    </source>
</evidence>
<dbReference type="RefSeq" id="WP_067460179.1">
    <property type="nucleotide sequence ID" value="NZ_LVVY01000133.1"/>
</dbReference>
<dbReference type="EMBL" id="LVVY01000133">
    <property type="protein sequence ID" value="OAM73572.1"/>
    <property type="molecule type" value="Genomic_DNA"/>
</dbReference>
<dbReference type="Proteomes" id="UP000078389">
    <property type="component" value="Unassembled WGS sequence"/>
</dbReference>
<sequence length="69" mass="7270">MTNPIGINPAIMVTRIAQREGASLNTQLAKVAQLRAQMLAAQAEQATKPNPADQALVHPANGAELDLLI</sequence>
<accession>A0A178HL26</accession>
<comment type="caution">
    <text evidence="1">The sequence shown here is derived from an EMBL/GenBank/DDBJ whole genome shotgun (WGS) entry which is preliminary data.</text>
</comment>
<proteinExistence type="predicted"/>
<evidence type="ECO:0000313" key="2">
    <source>
        <dbReference type="Proteomes" id="UP000078389"/>
    </source>
</evidence>
<dbReference type="AlphaFoldDB" id="A0A178HL26"/>
<name>A0A178HL26_9HYPH</name>
<protein>
    <recommendedName>
        <fullName evidence="3">Motility protein</fullName>
    </recommendedName>
</protein>
<evidence type="ECO:0000313" key="1">
    <source>
        <dbReference type="EMBL" id="OAM73572.1"/>
    </source>
</evidence>
<reference evidence="1 2" key="1">
    <citation type="submission" date="2016-03" db="EMBL/GenBank/DDBJ databases">
        <title>Genome sequencing of Devosia sp. S37.</title>
        <authorList>
            <person name="Mohd Nor M."/>
        </authorList>
    </citation>
    <scope>NUCLEOTIDE SEQUENCE [LARGE SCALE GENOMIC DNA]</scope>
    <source>
        <strain evidence="1 2">S37</strain>
    </source>
</reference>
<gene>
    <name evidence="1" type="ORF">A3840_17790</name>
</gene>
<keyword evidence="2" id="KW-1185">Reference proteome</keyword>
<dbReference type="OrthoDB" id="7950757at2"/>
<dbReference type="STRING" id="1770058.A3840_17790"/>